<reference evidence="2 3" key="1">
    <citation type="submission" date="2020-09" db="EMBL/GenBank/DDBJ databases">
        <title>De no assembly of potato wild relative species, Solanum commersonii.</title>
        <authorList>
            <person name="Cho K."/>
        </authorList>
    </citation>
    <scope>NUCLEOTIDE SEQUENCE [LARGE SCALE GENOMIC DNA]</scope>
    <source>
        <strain evidence="2">LZ3.2</strain>
        <tissue evidence="2">Leaf</tissue>
    </source>
</reference>
<protein>
    <submittedName>
        <fullName evidence="2">Uncharacterized protein</fullName>
    </submittedName>
</protein>
<evidence type="ECO:0000313" key="3">
    <source>
        <dbReference type="Proteomes" id="UP000824120"/>
    </source>
</evidence>
<sequence>MAPRGPSGLGVGGTRGMAPRGPGGWGARGTRGMAPRGPGGRGFGEIALIGFCDDDQMGEFVDLYNH</sequence>
<comment type="caution">
    <text evidence="2">The sequence shown here is derived from an EMBL/GenBank/DDBJ whole genome shotgun (WGS) entry which is preliminary data.</text>
</comment>
<evidence type="ECO:0000256" key="1">
    <source>
        <dbReference type="SAM" id="MobiDB-lite"/>
    </source>
</evidence>
<evidence type="ECO:0000313" key="2">
    <source>
        <dbReference type="EMBL" id="KAG5577581.1"/>
    </source>
</evidence>
<accession>A0A9J5WQI8</accession>
<feature type="compositionally biased region" description="Gly residues" evidence="1">
    <location>
        <begin position="7"/>
        <end position="29"/>
    </location>
</feature>
<feature type="region of interest" description="Disordered" evidence="1">
    <location>
        <begin position="1"/>
        <end position="40"/>
    </location>
</feature>
<dbReference type="AlphaFoldDB" id="A0A9J5WQI8"/>
<dbReference type="Proteomes" id="UP000824120">
    <property type="component" value="Chromosome 11"/>
</dbReference>
<proteinExistence type="predicted"/>
<keyword evidence="3" id="KW-1185">Reference proteome</keyword>
<organism evidence="2 3">
    <name type="scientific">Solanum commersonii</name>
    <name type="common">Commerson's wild potato</name>
    <name type="synonym">Commerson's nightshade</name>
    <dbReference type="NCBI Taxonomy" id="4109"/>
    <lineage>
        <taxon>Eukaryota</taxon>
        <taxon>Viridiplantae</taxon>
        <taxon>Streptophyta</taxon>
        <taxon>Embryophyta</taxon>
        <taxon>Tracheophyta</taxon>
        <taxon>Spermatophyta</taxon>
        <taxon>Magnoliopsida</taxon>
        <taxon>eudicotyledons</taxon>
        <taxon>Gunneridae</taxon>
        <taxon>Pentapetalae</taxon>
        <taxon>asterids</taxon>
        <taxon>lamiids</taxon>
        <taxon>Solanales</taxon>
        <taxon>Solanaceae</taxon>
        <taxon>Solanoideae</taxon>
        <taxon>Solaneae</taxon>
        <taxon>Solanum</taxon>
    </lineage>
</organism>
<dbReference type="EMBL" id="JACXVP010000011">
    <property type="protein sequence ID" value="KAG5577581.1"/>
    <property type="molecule type" value="Genomic_DNA"/>
</dbReference>
<gene>
    <name evidence="2" type="ORF">H5410_057715</name>
</gene>
<name>A0A9J5WQI8_SOLCO</name>